<gene>
    <name evidence="1" type="ORF">S06H3_01020</name>
</gene>
<comment type="caution">
    <text evidence="1">The sequence shown here is derived from an EMBL/GenBank/DDBJ whole genome shotgun (WGS) entry which is preliminary data.</text>
</comment>
<sequence length="75" mass="8309">MKAKTIPAAATMMETEPRRLLPGRTRSASPAPTCPVTSGLHCQAVKLERRFIANEIQPLLDGIDDEQKDRYGDED</sequence>
<accession>X1JL68</accession>
<protein>
    <submittedName>
        <fullName evidence="1">Uncharacterized protein</fullName>
    </submittedName>
</protein>
<evidence type="ECO:0000313" key="1">
    <source>
        <dbReference type="EMBL" id="GAH95456.1"/>
    </source>
</evidence>
<reference evidence="1" key="1">
    <citation type="journal article" date="2014" name="Front. Microbiol.">
        <title>High frequency of phylogenetically diverse reductive dehalogenase-homologous genes in deep subseafloor sedimentary metagenomes.</title>
        <authorList>
            <person name="Kawai M."/>
            <person name="Futagami T."/>
            <person name="Toyoda A."/>
            <person name="Takaki Y."/>
            <person name="Nishi S."/>
            <person name="Hori S."/>
            <person name="Arai W."/>
            <person name="Tsubouchi T."/>
            <person name="Morono Y."/>
            <person name="Uchiyama I."/>
            <person name="Ito T."/>
            <person name="Fujiyama A."/>
            <person name="Inagaki F."/>
            <person name="Takami H."/>
        </authorList>
    </citation>
    <scope>NUCLEOTIDE SEQUENCE</scope>
    <source>
        <strain evidence="1">Expedition CK06-06</strain>
    </source>
</reference>
<dbReference type="EMBL" id="BARV01000232">
    <property type="protein sequence ID" value="GAH95456.1"/>
    <property type="molecule type" value="Genomic_DNA"/>
</dbReference>
<organism evidence="1">
    <name type="scientific">marine sediment metagenome</name>
    <dbReference type="NCBI Taxonomy" id="412755"/>
    <lineage>
        <taxon>unclassified sequences</taxon>
        <taxon>metagenomes</taxon>
        <taxon>ecological metagenomes</taxon>
    </lineage>
</organism>
<dbReference type="AlphaFoldDB" id="X1JL68"/>
<name>X1JL68_9ZZZZ</name>
<proteinExistence type="predicted"/>